<evidence type="ECO:0000313" key="1">
    <source>
        <dbReference type="EMBL" id="MFC3192664.1"/>
    </source>
</evidence>
<dbReference type="InterPro" id="IPR024079">
    <property type="entry name" value="MetalloPept_cat_dom_sf"/>
</dbReference>
<dbReference type="Pfam" id="PF13688">
    <property type="entry name" value="Reprolysin_5"/>
    <property type="match status" value="1"/>
</dbReference>
<comment type="caution">
    <text evidence="1">The sequence shown here is derived from an EMBL/GenBank/DDBJ whole genome shotgun (WGS) entry which is preliminary data.</text>
</comment>
<protein>
    <submittedName>
        <fullName evidence="1">M12 family metallo-peptidase</fullName>
    </submittedName>
</protein>
<gene>
    <name evidence="1" type="ORF">ACFODZ_00290</name>
</gene>
<sequence>MASLVELNHQLLTNRVAEFDVTLPDGVLVTVVFEDLKIRSDQRYSWSGHLKGQPEEQLIISAVNGFYAGALYSKSTVYELSPSGEGQLRVAALQSAAFHECDGDVPVNVAVSAAQPEATSTRGITDSFDVLVVYTPEARDASGGDAGIQATAQAAVDAMNLSFSNSGVDAEGVLVRAQLVAYNDSGSSSDDLNWVRADPTVAAIRDSVGADLVSLLANNIGGSCGRGYVMNTPGPGFESFAFQVTARGCAVGNLSFAHEFGHNLGLQHNPENSNTPPANASFPWSYGHYHNGSYRTVLSYSAQCGSGCTRRPYFSNPDVLFNNLPTGTEDERDNARSLEQTVPIAADFRARVNDLIFDNGFDLTLPNQ</sequence>
<dbReference type="SUPFAM" id="SSF55486">
    <property type="entry name" value="Metalloproteases ('zincins'), catalytic domain"/>
    <property type="match status" value="1"/>
</dbReference>
<reference evidence="2" key="1">
    <citation type="journal article" date="2019" name="Int. J. Syst. Evol. Microbiol.">
        <title>The Global Catalogue of Microorganisms (GCM) 10K type strain sequencing project: providing services to taxonomists for standard genome sequencing and annotation.</title>
        <authorList>
            <consortium name="The Broad Institute Genomics Platform"/>
            <consortium name="The Broad Institute Genome Sequencing Center for Infectious Disease"/>
            <person name="Wu L."/>
            <person name="Ma J."/>
        </authorList>
    </citation>
    <scope>NUCLEOTIDE SEQUENCE [LARGE SCALE GENOMIC DNA]</scope>
    <source>
        <strain evidence="2">KCTC 42953</strain>
    </source>
</reference>
<accession>A0ABV7J3Q0</accession>
<proteinExistence type="predicted"/>
<organism evidence="1 2">
    <name type="scientific">Marinicella sediminis</name>
    <dbReference type="NCBI Taxonomy" id="1792834"/>
    <lineage>
        <taxon>Bacteria</taxon>
        <taxon>Pseudomonadati</taxon>
        <taxon>Pseudomonadota</taxon>
        <taxon>Gammaproteobacteria</taxon>
        <taxon>Lysobacterales</taxon>
        <taxon>Marinicellaceae</taxon>
        <taxon>Marinicella</taxon>
    </lineage>
</organism>
<dbReference type="EMBL" id="JBHRTS010000001">
    <property type="protein sequence ID" value="MFC3192664.1"/>
    <property type="molecule type" value="Genomic_DNA"/>
</dbReference>
<evidence type="ECO:0000313" key="2">
    <source>
        <dbReference type="Proteomes" id="UP001595533"/>
    </source>
</evidence>
<dbReference type="Proteomes" id="UP001595533">
    <property type="component" value="Unassembled WGS sequence"/>
</dbReference>
<name>A0ABV7J3Q0_9GAMM</name>
<dbReference type="Gene3D" id="3.40.390.10">
    <property type="entry name" value="Collagenase (Catalytic Domain)"/>
    <property type="match status" value="1"/>
</dbReference>
<keyword evidence="2" id="KW-1185">Reference proteome</keyword>
<dbReference type="RefSeq" id="WP_077412800.1">
    <property type="nucleotide sequence ID" value="NZ_JBHRTS010000001.1"/>
</dbReference>